<sequence>MCSQSVSGSSLLSGYNEDDARETSGRSRREFEEIDAVLYDEEKAKRSSIKKICEEWSSKPHFRIRGRLSHIEKQSTINLTQLYNQQDITNIETTTSSTIDLLANNSKFSSLNSTEYHALLDDAASGRSSIDSIEGSELTNNSDLDDDDDDATNTILGDHFSGTAADSFDTDEDDDENNDFLLDLSTHNHSKHRHRHHLHSKHPQLLIKCMKDSIVNSLATELLQQFFSDQQLLLQQYAKLIYSRNAIKLRPKLRPYSLPPRSLSQNRFSLPTASSITATSALLQIAPFPIRSTPEPGMKLTGLLRVTPLRITNSGSGTNVPISPRKSQIPSSSLPPPPPPPLPPPPSTERTSTSLIMDKRNQRQISLIGISVANPPSSHQLTIATTPQSSQSQIRQTPSTYRYRSATTVNTNIQNTESNTRLPPINIERLTSNEQLTLNRSNTTTSVIVESIPQTTRAVSGTSTGSNLSSTVKLRTSTNLGKLQRASRPISISSINNNKDLNNSTSTSPARSITTTTVNPSSSSLKTTPVTRTQQQQQQQKRPLVTTKAPPPPASGVIKISAPHIF</sequence>
<proteinExistence type="predicted"/>
<keyword evidence="4" id="KW-1185">Reference proteome</keyword>
<dbReference type="AlphaFoldDB" id="A0A814ZTH6"/>
<feature type="region of interest" description="Disordered" evidence="1">
    <location>
        <begin position="313"/>
        <end position="352"/>
    </location>
</feature>
<dbReference type="Proteomes" id="UP000663854">
    <property type="component" value="Unassembled WGS sequence"/>
</dbReference>
<feature type="compositionally biased region" description="Low complexity" evidence="1">
    <location>
        <begin position="1"/>
        <end position="14"/>
    </location>
</feature>
<feature type="compositionally biased region" description="Low complexity" evidence="1">
    <location>
        <begin position="491"/>
        <end position="508"/>
    </location>
</feature>
<organism evidence="3 4">
    <name type="scientific">Rotaria sordida</name>
    <dbReference type="NCBI Taxonomy" id="392033"/>
    <lineage>
        <taxon>Eukaryota</taxon>
        <taxon>Metazoa</taxon>
        <taxon>Spiralia</taxon>
        <taxon>Gnathifera</taxon>
        <taxon>Rotifera</taxon>
        <taxon>Eurotatoria</taxon>
        <taxon>Bdelloidea</taxon>
        <taxon>Philodinida</taxon>
        <taxon>Philodinidae</taxon>
        <taxon>Rotaria</taxon>
    </lineage>
</organism>
<dbReference type="EMBL" id="CAJNOH010000528">
    <property type="protein sequence ID" value="CAF1067221.1"/>
    <property type="molecule type" value="Genomic_DNA"/>
</dbReference>
<accession>A0A814ZTH6</accession>
<feature type="compositionally biased region" description="Polar residues" evidence="1">
    <location>
        <begin position="509"/>
        <end position="525"/>
    </location>
</feature>
<dbReference type="Proteomes" id="UP000663870">
    <property type="component" value="Unassembled WGS sequence"/>
</dbReference>
<protein>
    <submittedName>
        <fullName evidence="3">Uncharacterized protein</fullName>
    </submittedName>
</protein>
<comment type="caution">
    <text evidence="3">The sequence shown here is derived from an EMBL/GenBank/DDBJ whole genome shotgun (WGS) entry which is preliminary data.</text>
</comment>
<dbReference type="EMBL" id="CAJNOL010000952">
    <property type="protein sequence ID" value="CAF1248068.1"/>
    <property type="molecule type" value="Genomic_DNA"/>
</dbReference>
<feature type="region of interest" description="Disordered" evidence="1">
    <location>
        <begin position="491"/>
        <end position="566"/>
    </location>
</feature>
<reference evidence="3" key="1">
    <citation type="submission" date="2021-02" db="EMBL/GenBank/DDBJ databases">
        <authorList>
            <person name="Nowell W R."/>
        </authorList>
    </citation>
    <scope>NUCLEOTIDE SEQUENCE</scope>
</reference>
<feature type="compositionally biased region" description="Polar residues" evidence="1">
    <location>
        <begin position="313"/>
        <end position="329"/>
    </location>
</feature>
<feature type="region of interest" description="Disordered" evidence="1">
    <location>
        <begin position="1"/>
        <end position="28"/>
    </location>
</feature>
<feature type="compositionally biased region" description="Pro residues" evidence="1">
    <location>
        <begin position="333"/>
        <end position="347"/>
    </location>
</feature>
<evidence type="ECO:0000313" key="3">
    <source>
        <dbReference type="EMBL" id="CAF1248068.1"/>
    </source>
</evidence>
<feature type="compositionally biased region" description="Low complexity" evidence="1">
    <location>
        <begin position="526"/>
        <end position="547"/>
    </location>
</feature>
<evidence type="ECO:0000313" key="4">
    <source>
        <dbReference type="Proteomes" id="UP000663870"/>
    </source>
</evidence>
<gene>
    <name evidence="3" type="ORF">JXQ802_LOCUS26825</name>
    <name evidence="2" type="ORF">PYM288_LOCUS17964</name>
</gene>
<name>A0A814ZTH6_9BILA</name>
<feature type="region of interest" description="Disordered" evidence="1">
    <location>
        <begin position="132"/>
        <end position="158"/>
    </location>
</feature>
<evidence type="ECO:0000256" key="1">
    <source>
        <dbReference type="SAM" id="MobiDB-lite"/>
    </source>
</evidence>
<evidence type="ECO:0000313" key="2">
    <source>
        <dbReference type="EMBL" id="CAF1067221.1"/>
    </source>
</evidence>